<gene>
    <name evidence="2" type="ORF">E5288_WYG011783</name>
</gene>
<reference evidence="2" key="1">
    <citation type="submission" date="2019-10" db="EMBL/GenBank/DDBJ databases">
        <title>The sequence and de novo assembly of the wild yak genome.</title>
        <authorList>
            <person name="Liu Y."/>
        </authorList>
    </citation>
    <scope>NUCLEOTIDE SEQUENCE [LARGE SCALE GENOMIC DNA]</scope>
    <source>
        <strain evidence="2">WY2019</strain>
    </source>
</reference>
<sequence>MSPRCLDRGRLQLKANPLQSIHVPGETDSPCGGERRDQIGACFSLLSHTACSSGHRPKWRCPAAASRMPQGRNARARQGAPGGAVERGREGRLGLTSLYCDPSDISGEARRAWEAEWEWRGAAADPEKLSGSKQSPQAVSAWAFPDGENGSSLNEHLLFSIVSLLLRHFLKARGSEMDP</sequence>
<proteinExistence type="predicted"/>
<dbReference type="AlphaFoldDB" id="A0A6B0SI39"/>
<evidence type="ECO:0000313" key="3">
    <source>
        <dbReference type="Proteomes" id="UP000322234"/>
    </source>
</evidence>
<evidence type="ECO:0000313" key="2">
    <source>
        <dbReference type="EMBL" id="MXQ98493.1"/>
    </source>
</evidence>
<accession>A0A6B0SI39</accession>
<feature type="region of interest" description="Disordered" evidence="1">
    <location>
        <begin position="66"/>
        <end position="88"/>
    </location>
</feature>
<organism evidence="2 3">
    <name type="scientific">Bos mutus</name>
    <name type="common">wild yak</name>
    <dbReference type="NCBI Taxonomy" id="72004"/>
    <lineage>
        <taxon>Eukaryota</taxon>
        <taxon>Metazoa</taxon>
        <taxon>Chordata</taxon>
        <taxon>Craniata</taxon>
        <taxon>Vertebrata</taxon>
        <taxon>Euteleostomi</taxon>
        <taxon>Mammalia</taxon>
        <taxon>Eutheria</taxon>
        <taxon>Laurasiatheria</taxon>
        <taxon>Artiodactyla</taxon>
        <taxon>Ruminantia</taxon>
        <taxon>Pecora</taxon>
        <taxon>Bovidae</taxon>
        <taxon>Bovinae</taxon>
        <taxon>Bos</taxon>
    </lineage>
</organism>
<protein>
    <submittedName>
        <fullName evidence="2">Uncharacterized protein</fullName>
    </submittedName>
</protein>
<dbReference type="Proteomes" id="UP000322234">
    <property type="component" value="Unassembled WGS sequence"/>
</dbReference>
<comment type="caution">
    <text evidence="2">The sequence shown here is derived from an EMBL/GenBank/DDBJ whole genome shotgun (WGS) entry which is preliminary data.</text>
</comment>
<keyword evidence="3" id="KW-1185">Reference proteome</keyword>
<evidence type="ECO:0000256" key="1">
    <source>
        <dbReference type="SAM" id="MobiDB-lite"/>
    </source>
</evidence>
<dbReference type="EMBL" id="VBQZ03000246">
    <property type="protein sequence ID" value="MXQ98493.1"/>
    <property type="molecule type" value="Genomic_DNA"/>
</dbReference>
<name>A0A6B0SI39_9CETA</name>